<proteinExistence type="predicted"/>
<evidence type="ECO:0000313" key="1">
    <source>
        <dbReference type="EMBL" id="KAA6353337.1"/>
    </source>
</evidence>
<accession>A0A5J4T544</accession>
<evidence type="ECO:0000313" key="2">
    <source>
        <dbReference type="Proteomes" id="UP000324800"/>
    </source>
</evidence>
<name>A0A5J4T544_9EUKA</name>
<sequence>MNQRNKRISSLQRQLQKIQSKAMNNLLKLVAIRNTVDDVRALQQMFFDLMDKLIDGYKLAFLATGDTQRIREHTTGGTFVKLDKSEILSETIKQKMNDQRQIKKGNSNLRRFPISRFNSSERVTQNQNSQRQMF</sequence>
<gene>
    <name evidence="1" type="ORF">EZS28_051136</name>
</gene>
<dbReference type="AlphaFoldDB" id="A0A5J4T544"/>
<protein>
    <submittedName>
        <fullName evidence="1">Uncharacterized protein</fullName>
    </submittedName>
</protein>
<reference evidence="1 2" key="1">
    <citation type="submission" date="2019-03" db="EMBL/GenBank/DDBJ databases">
        <title>Single cell metagenomics reveals metabolic interactions within the superorganism composed of flagellate Streblomastix strix and complex community of Bacteroidetes bacteria on its surface.</title>
        <authorList>
            <person name="Treitli S.C."/>
            <person name="Kolisko M."/>
            <person name="Husnik F."/>
            <person name="Keeling P."/>
            <person name="Hampl V."/>
        </authorList>
    </citation>
    <scope>NUCLEOTIDE SEQUENCE [LARGE SCALE GENOMIC DNA]</scope>
    <source>
        <strain evidence="1">ST1C</strain>
    </source>
</reference>
<dbReference type="Proteomes" id="UP000324800">
    <property type="component" value="Unassembled WGS sequence"/>
</dbReference>
<dbReference type="EMBL" id="SNRW01038326">
    <property type="protein sequence ID" value="KAA6353337.1"/>
    <property type="molecule type" value="Genomic_DNA"/>
</dbReference>
<organism evidence="1 2">
    <name type="scientific">Streblomastix strix</name>
    <dbReference type="NCBI Taxonomy" id="222440"/>
    <lineage>
        <taxon>Eukaryota</taxon>
        <taxon>Metamonada</taxon>
        <taxon>Preaxostyla</taxon>
        <taxon>Oxymonadida</taxon>
        <taxon>Streblomastigidae</taxon>
        <taxon>Streblomastix</taxon>
    </lineage>
</organism>
<comment type="caution">
    <text evidence="1">The sequence shown here is derived from an EMBL/GenBank/DDBJ whole genome shotgun (WGS) entry which is preliminary data.</text>
</comment>